<evidence type="ECO:0000313" key="3">
    <source>
        <dbReference type="Proteomes" id="UP000244496"/>
    </source>
</evidence>
<name>A0A2S0UHD7_9RHOB</name>
<dbReference type="InterPro" id="IPR013321">
    <property type="entry name" value="Arc_rbn_hlx_hlx"/>
</dbReference>
<evidence type="ECO:0000313" key="2">
    <source>
        <dbReference type="EMBL" id="AWB47238.1"/>
    </source>
</evidence>
<dbReference type="InterPro" id="IPR053853">
    <property type="entry name" value="FitA-like_RHH"/>
</dbReference>
<dbReference type="KEGG" id="geh:HYN69_00830"/>
<keyword evidence="3" id="KW-1185">Reference proteome</keyword>
<accession>A0A2S0UHD7</accession>
<dbReference type="SUPFAM" id="SSF47598">
    <property type="entry name" value="Ribbon-helix-helix"/>
    <property type="match status" value="1"/>
</dbReference>
<dbReference type="RefSeq" id="WP_108434067.1">
    <property type="nucleotide sequence ID" value="NZ_CP028918.1"/>
</dbReference>
<dbReference type="Proteomes" id="UP000244496">
    <property type="component" value="Chromosome"/>
</dbReference>
<proteinExistence type="predicted"/>
<protein>
    <submittedName>
        <fullName evidence="2">Plasmid stabilization protein</fullName>
    </submittedName>
</protein>
<feature type="domain" description="Antitoxin FitA-like ribbon-helix-helix" evidence="1">
    <location>
        <begin position="2"/>
        <end position="40"/>
    </location>
</feature>
<dbReference type="AlphaFoldDB" id="A0A2S0UHD7"/>
<dbReference type="GO" id="GO:0006355">
    <property type="term" value="P:regulation of DNA-templated transcription"/>
    <property type="evidence" value="ECO:0007669"/>
    <property type="project" value="InterPro"/>
</dbReference>
<dbReference type="InterPro" id="IPR010985">
    <property type="entry name" value="Ribbon_hlx_hlx"/>
</dbReference>
<dbReference type="Gene3D" id="1.10.1220.10">
    <property type="entry name" value="Met repressor-like"/>
    <property type="match status" value="1"/>
</dbReference>
<dbReference type="OrthoDB" id="2389872at2"/>
<reference evidence="2 3" key="1">
    <citation type="submission" date="2018-04" db="EMBL/GenBank/DDBJ databases">
        <title>Genome sequencing of Gemmobacter.</title>
        <authorList>
            <person name="Yi H."/>
            <person name="Baek M.-G."/>
        </authorList>
    </citation>
    <scope>NUCLEOTIDE SEQUENCE [LARGE SCALE GENOMIC DNA]</scope>
    <source>
        <strain evidence="2 3">HYN0069</strain>
    </source>
</reference>
<dbReference type="Pfam" id="PF22513">
    <property type="entry name" value="FitA-like_RHH"/>
    <property type="match status" value="1"/>
</dbReference>
<gene>
    <name evidence="2" type="ORF">HYN69_00830</name>
</gene>
<dbReference type="EMBL" id="CP028918">
    <property type="protein sequence ID" value="AWB47238.1"/>
    <property type="molecule type" value="Genomic_DNA"/>
</dbReference>
<organism evidence="2 3">
    <name type="scientific">Paragemmobacter aquarius</name>
    <dbReference type="NCBI Taxonomy" id="2169400"/>
    <lineage>
        <taxon>Bacteria</taxon>
        <taxon>Pseudomonadati</taxon>
        <taxon>Pseudomonadota</taxon>
        <taxon>Alphaproteobacteria</taxon>
        <taxon>Rhodobacterales</taxon>
        <taxon>Paracoccaceae</taxon>
        <taxon>Paragemmobacter</taxon>
    </lineage>
</organism>
<evidence type="ECO:0000259" key="1">
    <source>
        <dbReference type="Pfam" id="PF22513"/>
    </source>
</evidence>
<sequence length="71" mass="7710">MASIIIRSLEDDVKARLKQQAAANQRSMEDEARHILRAALGATDPNADLGQQIHARFAALGLHSLPLPVRA</sequence>